<name>A0A0U4F9W2_9BACI</name>
<evidence type="ECO:0008006" key="4">
    <source>
        <dbReference type="Google" id="ProtNLM"/>
    </source>
</evidence>
<dbReference type="AlphaFoldDB" id="A0A0U4F9W2"/>
<dbReference type="KEGG" id="lao:AOX59_00880"/>
<dbReference type="RefSeq" id="WP_068440494.1">
    <property type="nucleotide sequence ID" value="NZ_CP013862.1"/>
</dbReference>
<gene>
    <name evidence="2" type="ORF">AOX59_00880</name>
</gene>
<organism evidence="2 3">
    <name type="scientific">Lentibacillus amyloliquefaciens</name>
    <dbReference type="NCBI Taxonomy" id="1472767"/>
    <lineage>
        <taxon>Bacteria</taxon>
        <taxon>Bacillati</taxon>
        <taxon>Bacillota</taxon>
        <taxon>Bacilli</taxon>
        <taxon>Bacillales</taxon>
        <taxon>Bacillaceae</taxon>
        <taxon>Lentibacillus</taxon>
    </lineage>
</organism>
<evidence type="ECO:0000313" key="3">
    <source>
        <dbReference type="Proteomes" id="UP000050331"/>
    </source>
</evidence>
<accession>A0A0U4F9W2</accession>
<proteinExistence type="predicted"/>
<reference evidence="2 3" key="1">
    <citation type="submission" date="2016-01" db="EMBL/GenBank/DDBJ databases">
        <title>Complete genome sequence of strain Lentibacillus amyloliquefaciens LAM0015T isolated from saline sediment.</title>
        <authorList>
            <person name="Wang J.-L."/>
            <person name="He M.-X."/>
        </authorList>
    </citation>
    <scope>NUCLEOTIDE SEQUENCE [LARGE SCALE GENOMIC DNA]</scope>
    <source>
        <strain evidence="2 3">LAM0015</strain>
    </source>
</reference>
<feature type="region of interest" description="Disordered" evidence="1">
    <location>
        <begin position="1"/>
        <end position="35"/>
    </location>
</feature>
<feature type="compositionally biased region" description="Pro residues" evidence="1">
    <location>
        <begin position="1"/>
        <end position="14"/>
    </location>
</feature>
<evidence type="ECO:0000313" key="2">
    <source>
        <dbReference type="EMBL" id="ALX47277.1"/>
    </source>
</evidence>
<protein>
    <recommendedName>
        <fullName evidence="4">YppG-like protein</fullName>
    </recommendedName>
</protein>
<feature type="compositionally biased region" description="Polar residues" evidence="1">
    <location>
        <begin position="25"/>
        <end position="35"/>
    </location>
</feature>
<dbReference type="Proteomes" id="UP000050331">
    <property type="component" value="Chromosome"/>
</dbReference>
<dbReference type="InterPro" id="IPR025555">
    <property type="entry name" value="YppG"/>
</dbReference>
<dbReference type="Pfam" id="PF14179">
    <property type="entry name" value="YppG"/>
    <property type="match status" value="1"/>
</dbReference>
<dbReference type="EMBL" id="CP013862">
    <property type="protein sequence ID" value="ALX47277.1"/>
    <property type="molecule type" value="Genomic_DNA"/>
</dbReference>
<dbReference type="OrthoDB" id="2890507at2"/>
<keyword evidence="3" id="KW-1185">Reference proteome</keyword>
<evidence type="ECO:0000256" key="1">
    <source>
        <dbReference type="SAM" id="MobiDB-lite"/>
    </source>
</evidence>
<sequence>MFHPGRPQPPMPPRPHMRSPRQPVHISNQPSQGQKLINQFRDPEGNLDIDKITATAQQIGELYGQVSPLITKFMKR</sequence>